<evidence type="ECO:0000313" key="5">
    <source>
        <dbReference type="Proteomes" id="UP000060699"/>
    </source>
</evidence>
<dbReference type="Proteomes" id="UP000060699">
    <property type="component" value="Chromosome"/>
</dbReference>
<dbReference type="InterPro" id="IPR015927">
    <property type="entry name" value="Peptidase_S24_S26A/B/C"/>
</dbReference>
<evidence type="ECO:0000256" key="2">
    <source>
        <dbReference type="ARBA" id="ARBA00023125"/>
    </source>
</evidence>
<keyword evidence="1" id="KW-0805">Transcription regulation</keyword>
<sequence length="197" mass="21576">MTLGQRLQHARKMRHMTQAQLAEAAELGQPAVSKIEKGDTQETPAIARLAAAVQVPTAWLERGLGPEPNWSSPAVGVAHSVSQLVVETVPTMTWEQIQMTDRDKLPPVFRVQIDDAAMAPRVPSGAWVQFDRRVTPRPGDGVLLRDSTGGVCFRYYRAGRPGCWEAHAENAAYAPLDSQRDGLEILAVLTAVEGRWS</sequence>
<organism evidence="4 5">
    <name type="scientific">Roseateles depolymerans</name>
    <dbReference type="NCBI Taxonomy" id="76731"/>
    <lineage>
        <taxon>Bacteria</taxon>
        <taxon>Pseudomonadati</taxon>
        <taxon>Pseudomonadota</taxon>
        <taxon>Betaproteobacteria</taxon>
        <taxon>Burkholderiales</taxon>
        <taxon>Sphaerotilaceae</taxon>
        <taxon>Roseateles</taxon>
    </lineage>
</organism>
<dbReference type="InterPro" id="IPR001387">
    <property type="entry name" value="Cro/C1-type_HTH"/>
</dbReference>
<dbReference type="InterPro" id="IPR010982">
    <property type="entry name" value="Lambda_DNA-bd_dom_sf"/>
</dbReference>
<dbReference type="PANTHER" id="PTHR40661">
    <property type="match status" value="1"/>
</dbReference>
<keyword evidence="2" id="KW-0238">DNA-binding</keyword>
<dbReference type="KEGG" id="rdp:RD2015_2201"/>
<dbReference type="CDD" id="cd06529">
    <property type="entry name" value="S24_LexA-like"/>
    <property type="match status" value="1"/>
</dbReference>
<name>A0A0U2U338_9BURK</name>
<dbReference type="PANTHER" id="PTHR40661:SF2">
    <property type="entry name" value="HTH-TYPE TRANSCRIPTIONAL REGULATOR PRTR"/>
    <property type="match status" value="1"/>
</dbReference>
<gene>
    <name evidence="4" type="ORF">RD2015_2201</name>
</gene>
<evidence type="ECO:0000313" key="4">
    <source>
        <dbReference type="EMBL" id="ALV06673.1"/>
    </source>
</evidence>
<dbReference type="AlphaFoldDB" id="A0A0U2U338"/>
<reference evidence="4 5" key="1">
    <citation type="submission" date="2015-12" db="EMBL/GenBank/DDBJ databases">
        <title>Complete genome of Roseateles depolymerans KCTC 42856.</title>
        <authorList>
            <person name="Kim K.M."/>
        </authorList>
    </citation>
    <scope>NUCLEOTIDE SEQUENCE [LARGE SCALE GENOMIC DNA]</scope>
    <source>
        <strain evidence="4 5">KCTC 42856</strain>
    </source>
</reference>
<evidence type="ECO:0000256" key="1">
    <source>
        <dbReference type="ARBA" id="ARBA00023015"/>
    </source>
</evidence>
<proteinExistence type="predicted"/>
<keyword evidence="3" id="KW-0804">Transcription</keyword>
<accession>A0A0U2U338</accession>
<dbReference type="SMART" id="SM00530">
    <property type="entry name" value="HTH_XRE"/>
    <property type="match status" value="1"/>
</dbReference>
<dbReference type="Pfam" id="PF00717">
    <property type="entry name" value="Peptidase_S24"/>
    <property type="match status" value="1"/>
</dbReference>
<dbReference type="PROSITE" id="PS50943">
    <property type="entry name" value="HTH_CROC1"/>
    <property type="match status" value="1"/>
</dbReference>
<keyword evidence="5" id="KW-1185">Reference proteome</keyword>
<dbReference type="InterPro" id="IPR039418">
    <property type="entry name" value="LexA-like"/>
</dbReference>
<evidence type="ECO:0000256" key="3">
    <source>
        <dbReference type="ARBA" id="ARBA00023163"/>
    </source>
</evidence>
<dbReference type="Gene3D" id="2.10.109.10">
    <property type="entry name" value="Umud Fragment, subunit A"/>
    <property type="match status" value="1"/>
</dbReference>
<dbReference type="CDD" id="cd00093">
    <property type="entry name" value="HTH_XRE"/>
    <property type="match status" value="1"/>
</dbReference>
<dbReference type="EMBL" id="CP013729">
    <property type="protein sequence ID" value="ALV06673.1"/>
    <property type="molecule type" value="Genomic_DNA"/>
</dbReference>
<dbReference type="InterPro" id="IPR036286">
    <property type="entry name" value="LexA/Signal_pep-like_sf"/>
</dbReference>
<dbReference type="SUPFAM" id="SSF51306">
    <property type="entry name" value="LexA/Signal peptidase"/>
    <property type="match status" value="1"/>
</dbReference>
<dbReference type="SUPFAM" id="SSF47413">
    <property type="entry name" value="lambda repressor-like DNA-binding domains"/>
    <property type="match status" value="1"/>
</dbReference>
<dbReference type="Gene3D" id="1.10.260.40">
    <property type="entry name" value="lambda repressor-like DNA-binding domains"/>
    <property type="match status" value="1"/>
</dbReference>
<protein>
    <submittedName>
        <fullName evidence="4">Uncharacterized protein</fullName>
    </submittedName>
</protein>
<dbReference type="GO" id="GO:0003677">
    <property type="term" value="F:DNA binding"/>
    <property type="evidence" value="ECO:0007669"/>
    <property type="project" value="UniProtKB-KW"/>
</dbReference>
<dbReference type="Pfam" id="PF13560">
    <property type="entry name" value="HTH_31"/>
    <property type="match status" value="1"/>
</dbReference>